<dbReference type="InterPro" id="IPR001965">
    <property type="entry name" value="Znf_PHD"/>
</dbReference>
<evidence type="ECO:0008006" key="13">
    <source>
        <dbReference type="Google" id="ProtNLM"/>
    </source>
</evidence>
<dbReference type="InterPro" id="IPR003347">
    <property type="entry name" value="JmjC_dom"/>
</dbReference>
<evidence type="ECO:0000256" key="6">
    <source>
        <dbReference type="ARBA" id="ARBA00023242"/>
    </source>
</evidence>
<dbReference type="OrthoDB" id="1678912at2759"/>
<dbReference type="PROSITE" id="PS51184">
    <property type="entry name" value="JMJC"/>
    <property type="match status" value="1"/>
</dbReference>
<dbReference type="PROSITE" id="PS50016">
    <property type="entry name" value="ZF_PHD_2"/>
    <property type="match status" value="1"/>
</dbReference>
<dbReference type="GO" id="GO:0005634">
    <property type="term" value="C:nucleus"/>
    <property type="evidence" value="ECO:0007669"/>
    <property type="project" value="UniProtKB-SubCell"/>
</dbReference>
<dbReference type="Gene3D" id="2.60.120.650">
    <property type="entry name" value="Cupin"/>
    <property type="match status" value="2"/>
</dbReference>
<evidence type="ECO:0000256" key="5">
    <source>
        <dbReference type="ARBA" id="ARBA00023004"/>
    </source>
</evidence>
<dbReference type="PROSITE" id="PS01359">
    <property type="entry name" value="ZF_PHD_1"/>
    <property type="match status" value="1"/>
</dbReference>
<dbReference type="GO" id="GO:0071041">
    <property type="term" value="P:antisense RNA transcript catabolic process"/>
    <property type="evidence" value="ECO:0007669"/>
    <property type="project" value="EnsemblFungi"/>
</dbReference>
<keyword evidence="6" id="KW-0539">Nucleus</keyword>
<feature type="domain" description="PHD-type" evidence="8">
    <location>
        <begin position="218"/>
        <end position="267"/>
    </location>
</feature>
<proteinExistence type="predicted"/>
<dbReference type="eggNOG" id="KOG1246">
    <property type="taxonomic scope" value="Eukaryota"/>
</dbReference>
<gene>
    <name evidence="11" type="primary">TPHA0E00310</name>
    <name evidence="11" type="ordered locus">TPHA_0E00310</name>
</gene>
<evidence type="ECO:0000259" key="10">
    <source>
        <dbReference type="PROSITE" id="PS51184"/>
    </source>
</evidence>
<dbReference type="Pfam" id="PF02373">
    <property type="entry name" value="JmjC"/>
    <property type="match status" value="1"/>
</dbReference>
<evidence type="ECO:0000313" key="12">
    <source>
        <dbReference type="Proteomes" id="UP000005666"/>
    </source>
</evidence>
<dbReference type="GO" id="GO:0043934">
    <property type="term" value="P:sporulation"/>
    <property type="evidence" value="ECO:0007669"/>
    <property type="project" value="EnsemblFungi"/>
</dbReference>
<keyword evidence="12" id="KW-1185">Reference proteome</keyword>
<dbReference type="SUPFAM" id="SSF57903">
    <property type="entry name" value="FYVE/PHD zinc finger"/>
    <property type="match status" value="1"/>
</dbReference>
<evidence type="ECO:0000256" key="3">
    <source>
        <dbReference type="ARBA" id="ARBA00022771"/>
    </source>
</evidence>
<dbReference type="GO" id="GO:0000785">
    <property type="term" value="C:chromatin"/>
    <property type="evidence" value="ECO:0007669"/>
    <property type="project" value="TreeGrafter"/>
</dbReference>
<organism evidence="11 12">
    <name type="scientific">Tetrapisispora phaffii (strain ATCC 24235 / CBS 4417 / NBRC 1672 / NRRL Y-8282 / UCD 70-5)</name>
    <name type="common">Yeast</name>
    <name type="synonym">Fabospora phaffii</name>
    <dbReference type="NCBI Taxonomy" id="1071381"/>
    <lineage>
        <taxon>Eukaryota</taxon>
        <taxon>Fungi</taxon>
        <taxon>Dikarya</taxon>
        <taxon>Ascomycota</taxon>
        <taxon>Saccharomycotina</taxon>
        <taxon>Saccharomycetes</taxon>
        <taxon>Saccharomycetales</taxon>
        <taxon>Saccharomycetaceae</taxon>
        <taxon>Tetrapisispora</taxon>
    </lineage>
</organism>
<evidence type="ECO:0000256" key="7">
    <source>
        <dbReference type="PROSITE-ProRule" id="PRU00146"/>
    </source>
</evidence>
<dbReference type="EMBL" id="HE612860">
    <property type="protein sequence ID" value="CCE63127.1"/>
    <property type="molecule type" value="Genomic_DNA"/>
</dbReference>
<evidence type="ECO:0000313" key="11">
    <source>
        <dbReference type="EMBL" id="CCE63127.1"/>
    </source>
</evidence>
<dbReference type="GO" id="GO:0000183">
    <property type="term" value="P:rDNA heterochromatin formation"/>
    <property type="evidence" value="ECO:0007669"/>
    <property type="project" value="EnsemblFungi"/>
</dbReference>
<dbReference type="RefSeq" id="XP_003685561.1">
    <property type="nucleotide sequence ID" value="XM_003685513.1"/>
</dbReference>
<dbReference type="InterPro" id="IPR003349">
    <property type="entry name" value="JmjN"/>
</dbReference>
<dbReference type="PANTHER" id="PTHR10694">
    <property type="entry name" value="LYSINE-SPECIFIC DEMETHYLASE"/>
    <property type="match status" value="1"/>
</dbReference>
<keyword evidence="4" id="KW-0862">Zinc</keyword>
<dbReference type="SMART" id="SM00545">
    <property type="entry name" value="JmjN"/>
    <property type="match status" value="1"/>
</dbReference>
<name>G8BT99_TETPH</name>
<dbReference type="Gene3D" id="3.30.40.10">
    <property type="entry name" value="Zinc/RING finger domain, C3HC4 (zinc finger)"/>
    <property type="match status" value="1"/>
</dbReference>
<keyword evidence="3 7" id="KW-0863">Zinc-finger</keyword>
<dbReference type="Proteomes" id="UP000005666">
    <property type="component" value="Chromosome 5"/>
</dbReference>
<dbReference type="AlphaFoldDB" id="G8BT99"/>
<dbReference type="GO" id="GO:0045944">
    <property type="term" value="P:positive regulation of transcription by RNA polymerase II"/>
    <property type="evidence" value="ECO:0007669"/>
    <property type="project" value="EnsemblFungi"/>
</dbReference>
<dbReference type="Pfam" id="PF00628">
    <property type="entry name" value="PHD"/>
    <property type="match status" value="1"/>
</dbReference>
<dbReference type="KEGG" id="tpf:TPHA_0E00310"/>
<feature type="domain" description="JmjC" evidence="10">
    <location>
        <begin position="365"/>
        <end position="533"/>
    </location>
</feature>
<feature type="domain" description="JmjN" evidence="9">
    <location>
        <begin position="4"/>
        <end position="47"/>
    </location>
</feature>
<protein>
    <recommendedName>
        <fullName evidence="13">[Histone H3]-trimethyl-L-lysine(4) demethylase</fullName>
    </recommendedName>
</protein>
<dbReference type="GO" id="GO:0000278">
    <property type="term" value="P:mitotic cell cycle"/>
    <property type="evidence" value="ECO:0007669"/>
    <property type="project" value="EnsemblFungi"/>
</dbReference>
<dbReference type="GO" id="GO:0034647">
    <property type="term" value="F:histone H3K4me/H3K4me2/H3K4me3 demethylase activity"/>
    <property type="evidence" value="ECO:0007669"/>
    <property type="project" value="TreeGrafter"/>
</dbReference>
<comment type="subcellular location">
    <subcellularLocation>
        <location evidence="1">Nucleus</location>
    </subcellularLocation>
</comment>
<dbReference type="GeneID" id="11531272"/>
<dbReference type="OMA" id="TFPKCYH"/>
<dbReference type="GO" id="GO:0008270">
    <property type="term" value="F:zinc ion binding"/>
    <property type="evidence" value="ECO:0007669"/>
    <property type="project" value="UniProtKB-KW"/>
</dbReference>
<evidence type="ECO:0000256" key="1">
    <source>
        <dbReference type="ARBA" id="ARBA00004123"/>
    </source>
</evidence>
<dbReference type="GO" id="GO:0000122">
    <property type="term" value="P:negative regulation of transcription by RNA polymerase II"/>
    <property type="evidence" value="ECO:0007669"/>
    <property type="project" value="EnsemblFungi"/>
</dbReference>
<dbReference type="InterPro" id="IPR019787">
    <property type="entry name" value="Znf_PHD-finger"/>
</dbReference>
<sequence length="730" mass="84897">MEFVPTLYPTTEEFNNPIEYLSQLRVQKIGKRYGMVKLVPPSDFKPPLSINTDTFKFITRLQNLSQLSLVNRNRLFFMKQLNNYNKAMKSMAPILTKPYVLGSQSTDKIYLHDLFVCIYKYFNKTIVSPKEHIMGNKRLWSSVNRSQDNKGAYLLEKIFKKYIFSYYNYLYKMVKEAPKTGLQSLLYNDETPRSLLEEEDAFEEDDFELAETDENLDHDVCSVCSKLVDDISVICTECSNAFHLSCIENTGKDINGTDWFCNNCIVGNGYYGFKEEKEFYSLPSFRKLAGYKAGTTNTELSNKEVEELEDEFWSIVNDSDRNISVKYGADIHNSKPGEITGFPTEEYKRFDVLSNERIDFEEYSKYFNHPMNLVNLPNAKGSLLPLLEQNISGMTIPWIYIGSKFSTFCWHLEDQYTLSANYQQEGFPKVWYSIPEDSNTNLQSYLKDLAPDMFDKQPDLMHQLVTLVSPYSKEFKKANIKCYKVIQRPNEYVITFPKCYHAGFNTGYNFNEAVNFTLDLWLKYGVEAAEDYKETNKMCVFDMNELMFNILLTFINHKKETTKKEQHISVVLARQSYKLALRAFNEASRASDLIYPKVIKTVIELNKPLVTENYKGKRVRESSQQYYIFCSKCKTICFFTFVLHKSQSKGASRKRKKLDLESIVDWNAAAKNNNWELFCLTDYKLHVEKKGDKILNDADFSNGDLLVHIRNSEEISDLLKAADLKLDKIL</sequence>
<dbReference type="SMART" id="SM00558">
    <property type="entry name" value="JmjC"/>
    <property type="match status" value="1"/>
</dbReference>
<dbReference type="InterPro" id="IPR019786">
    <property type="entry name" value="Zinc_finger_PHD-type_CS"/>
</dbReference>
<evidence type="ECO:0000259" key="9">
    <source>
        <dbReference type="PROSITE" id="PS51183"/>
    </source>
</evidence>
<dbReference type="SUPFAM" id="SSF51197">
    <property type="entry name" value="Clavaminate synthase-like"/>
    <property type="match status" value="1"/>
</dbReference>
<dbReference type="PANTHER" id="PTHR10694:SF33">
    <property type="entry name" value="LYSINE-SPECIFIC DEMETHYLASE 5"/>
    <property type="match status" value="1"/>
</dbReference>
<reference evidence="11 12" key="1">
    <citation type="journal article" date="2011" name="Proc. Natl. Acad. Sci. U.S.A.">
        <title>Evolutionary erosion of yeast sex chromosomes by mating-type switching accidents.</title>
        <authorList>
            <person name="Gordon J.L."/>
            <person name="Armisen D."/>
            <person name="Proux-Wera E."/>
            <person name="Oheigeartaigh S.S."/>
            <person name="Byrne K.P."/>
            <person name="Wolfe K.H."/>
        </authorList>
    </citation>
    <scope>NUCLEOTIDE SEQUENCE [LARGE SCALE GENOMIC DNA]</scope>
    <source>
        <strain evidence="12">ATCC 24235 / CBS 4417 / NBRC 1672 / NRRL Y-8282 / UCD 70-5</strain>
    </source>
</reference>
<dbReference type="PROSITE" id="PS51183">
    <property type="entry name" value="JMJN"/>
    <property type="match status" value="1"/>
</dbReference>
<accession>G8BT99</accession>
<keyword evidence="5" id="KW-0408">Iron</keyword>
<keyword evidence="2" id="KW-0479">Metal-binding</keyword>
<dbReference type="GO" id="GO:0060623">
    <property type="term" value="P:regulation of chromosome condensation"/>
    <property type="evidence" value="ECO:0007669"/>
    <property type="project" value="EnsemblFungi"/>
</dbReference>
<dbReference type="HOGENOM" id="CLU_000991_4_0_1"/>
<dbReference type="InterPro" id="IPR011011">
    <property type="entry name" value="Znf_FYVE_PHD"/>
</dbReference>
<evidence type="ECO:0000256" key="2">
    <source>
        <dbReference type="ARBA" id="ARBA00022723"/>
    </source>
</evidence>
<dbReference type="SMART" id="SM00249">
    <property type="entry name" value="PHD"/>
    <property type="match status" value="1"/>
</dbReference>
<dbReference type="InterPro" id="IPR013083">
    <property type="entry name" value="Znf_RING/FYVE/PHD"/>
</dbReference>
<dbReference type="GO" id="GO:1902275">
    <property type="term" value="P:regulation of chromatin organization"/>
    <property type="evidence" value="ECO:0007669"/>
    <property type="project" value="EnsemblFungi"/>
</dbReference>
<evidence type="ECO:0000256" key="4">
    <source>
        <dbReference type="ARBA" id="ARBA00022833"/>
    </source>
</evidence>
<evidence type="ECO:0000259" key="8">
    <source>
        <dbReference type="PROSITE" id="PS50016"/>
    </source>
</evidence>
<dbReference type="Pfam" id="PF02375">
    <property type="entry name" value="JmjN"/>
    <property type="match status" value="1"/>
</dbReference>
<dbReference type="STRING" id="1071381.G8BT99"/>